<sequence length="162" mass="18204">MATHPFFDTFDCIVQESALIQWVDTATKQSRHLGQPGPPQDAAAADFSLLPEPATTWIRCHQGLVLDNRVEKSNGPFILPLTLKDKIKDLIDFVYTKVDRCANIYILDEVTQLRHASLRVEAARADENLDEGMAVKEFSCRLAFCVVMAFYKSWGSAELQTV</sequence>
<protein>
    <submittedName>
        <fullName evidence="1">Uncharacterized protein</fullName>
    </submittedName>
</protein>
<proteinExistence type="predicted"/>
<evidence type="ECO:0000313" key="2">
    <source>
        <dbReference type="Proteomes" id="UP001521184"/>
    </source>
</evidence>
<evidence type="ECO:0000313" key="1">
    <source>
        <dbReference type="EMBL" id="KAL1634245.1"/>
    </source>
</evidence>
<gene>
    <name evidence="1" type="ORF">SLS58_010750</name>
</gene>
<name>A0ABR3T3Y9_9PEZI</name>
<dbReference type="EMBL" id="JAKEKT020000136">
    <property type="protein sequence ID" value="KAL1634245.1"/>
    <property type="molecule type" value="Genomic_DNA"/>
</dbReference>
<keyword evidence="2" id="KW-1185">Reference proteome</keyword>
<accession>A0ABR3T3Y9</accession>
<organism evidence="1 2">
    <name type="scientific">Diplodia intermedia</name>
    <dbReference type="NCBI Taxonomy" id="856260"/>
    <lineage>
        <taxon>Eukaryota</taxon>
        <taxon>Fungi</taxon>
        <taxon>Dikarya</taxon>
        <taxon>Ascomycota</taxon>
        <taxon>Pezizomycotina</taxon>
        <taxon>Dothideomycetes</taxon>
        <taxon>Dothideomycetes incertae sedis</taxon>
        <taxon>Botryosphaeriales</taxon>
        <taxon>Botryosphaeriaceae</taxon>
        <taxon>Diplodia</taxon>
    </lineage>
</organism>
<comment type="caution">
    <text evidence="1">The sequence shown here is derived from an EMBL/GenBank/DDBJ whole genome shotgun (WGS) entry which is preliminary data.</text>
</comment>
<reference evidence="1 2" key="1">
    <citation type="journal article" date="2023" name="Plant Dis.">
        <title>First Report of Diplodia intermedia Causing Canker and Dieback Diseases on Apple Trees in Canada.</title>
        <authorList>
            <person name="Ellouze W."/>
            <person name="Ilyukhin E."/>
            <person name="Sulman M."/>
            <person name="Ali S."/>
        </authorList>
    </citation>
    <scope>NUCLEOTIDE SEQUENCE [LARGE SCALE GENOMIC DNA]</scope>
    <source>
        <strain evidence="1 2">M45-28</strain>
    </source>
</reference>
<dbReference type="Proteomes" id="UP001521184">
    <property type="component" value="Unassembled WGS sequence"/>
</dbReference>